<comment type="similarity">
    <text evidence="1 2">Belongs to the ArsC family.</text>
</comment>
<dbReference type="KEGG" id="rpe:RPE_4369"/>
<reference evidence="3" key="1">
    <citation type="submission" date="2006-09" db="EMBL/GenBank/DDBJ databases">
        <title>Complete sequence of Rhodopseudomonas palustris BisA53.</title>
        <authorList>
            <consortium name="US DOE Joint Genome Institute"/>
            <person name="Copeland A."/>
            <person name="Lucas S."/>
            <person name="Lapidus A."/>
            <person name="Barry K."/>
            <person name="Detter J.C."/>
            <person name="Glavina del Rio T."/>
            <person name="Hammon N."/>
            <person name="Israni S."/>
            <person name="Dalin E."/>
            <person name="Tice H."/>
            <person name="Pitluck S."/>
            <person name="Chain P."/>
            <person name="Malfatti S."/>
            <person name="Shin M."/>
            <person name="Vergez L."/>
            <person name="Schmutz J."/>
            <person name="Larimer F."/>
            <person name="Land M."/>
            <person name="Hauser L."/>
            <person name="Pelletier D.A."/>
            <person name="Kyrpides N."/>
            <person name="Kim E."/>
            <person name="Harwood C.S."/>
            <person name="Oda Y."/>
            <person name="Richardson P."/>
        </authorList>
    </citation>
    <scope>NUCLEOTIDE SEQUENCE [LARGE SCALE GENOMIC DNA]</scope>
    <source>
        <strain evidence="3">BisA53</strain>
    </source>
</reference>
<dbReference type="NCBIfam" id="TIGR01616">
    <property type="entry name" value="nitro_assoc"/>
    <property type="match status" value="1"/>
</dbReference>
<dbReference type="Pfam" id="PF03960">
    <property type="entry name" value="ArsC"/>
    <property type="match status" value="1"/>
</dbReference>
<dbReference type="SUPFAM" id="SSF52833">
    <property type="entry name" value="Thioredoxin-like"/>
    <property type="match status" value="1"/>
</dbReference>
<accession>Q07IE1</accession>
<dbReference type="CDD" id="cd03033">
    <property type="entry name" value="ArsC_15kD"/>
    <property type="match status" value="1"/>
</dbReference>
<protein>
    <submittedName>
        <fullName evidence="3">Nitrogenase-associated protein</fullName>
    </submittedName>
</protein>
<proteinExistence type="inferred from homology"/>
<gene>
    <name evidence="3" type="ordered locus">RPE_4369</name>
</gene>
<sequence>MARVIFYEKPGCAGNARQKSLLIASGHDVDTRNLLTTPWDATMLRPFFGEKPIAQWFNASSPRIKNGELRPAELKPEVAIAMMIEDPLLIRRPLLQVGERRESGFDQARIADWIGLKPTPRPVTDSCPKDGDTAHAAACKAAGEN</sequence>
<dbReference type="InterPro" id="IPR036249">
    <property type="entry name" value="Thioredoxin-like_sf"/>
</dbReference>
<dbReference type="Gene3D" id="3.40.30.10">
    <property type="entry name" value="Glutaredoxin"/>
    <property type="match status" value="1"/>
</dbReference>
<dbReference type="eggNOG" id="COG1393">
    <property type="taxonomic scope" value="Bacteria"/>
</dbReference>
<dbReference type="InterPro" id="IPR006503">
    <property type="entry name" value="Nase-assoc"/>
</dbReference>
<organism evidence="3">
    <name type="scientific">Rhodopseudomonas palustris (strain BisA53)</name>
    <dbReference type="NCBI Taxonomy" id="316055"/>
    <lineage>
        <taxon>Bacteria</taxon>
        <taxon>Pseudomonadati</taxon>
        <taxon>Pseudomonadota</taxon>
        <taxon>Alphaproteobacteria</taxon>
        <taxon>Hyphomicrobiales</taxon>
        <taxon>Nitrobacteraceae</taxon>
        <taxon>Rhodopseudomonas</taxon>
    </lineage>
</organism>
<dbReference type="OrthoDB" id="5432555at2"/>
<evidence type="ECO:0000256" key="1">
    <source>
        <dbReference type="ARBA" id="ARBA00007198"/>
    </source>
</evidence>
<name>Q07IE1_RHOP5</name>
<dbReference type="HOGENOM" id="CLU_133290_0_0_5"/>
<dbReference type="InterPro" id="IPR006660">
    <property type="entry name" value="Arsenate_reductase-like"/>
</dbReference>
<dbReference type="AlphaFoldDB" id="Q07IE1"/>
<dbReference type="EMBL" id="CP000463">
    <property type="protein sequence ID" value="ABJ08293.1"/>
    <property type="molecule type" value="Genomic_DNA"/>
</dbReference>
<evidence type="ECO:0000313" key="3">
    <source>
        <dbReference type="EMBL" id="ABJ08293.1"/>
    </source>
</evidence>
<dbReference type="STRING" id="316055.RPE_4369"/>
<evidence type="ECO:0000256" key="2">
    <source>
        <dbReference type="PROSITE-ProRule" id="PRU01282"/>
    </source>
</evidence>
<dbReference type="PROSITE" id="PS51353">
    <property type="entry name" value="ARSC"/>
    <property type="match status" value="1"/>
</dbReference>